<proteinExistence type="predicted"/>
<dbReference type="Proteomes" id="UP000318053">
    <property type="component" value="Unassembled WGS sequence"/>
</dbReference>
<sequence length="67" mass="7630">MSYPLQCECHWAGNPPSASMRQAVLLGVWRVAQRLLPRQTMLIKAENCSLLDQLDQMLGLRVPQRPL</sequence>
<gene>
    <name evidence="1" type="ORF">CA85_26140</name>
</gene>
<keyword evidence="2" id="KW-1185">Reference proteome</keyword>
<reference evidence="1 2" key="1">
    <citation type="submission" date="2019-02" db="EMBL/GenBank/DDBJ databases">
        <title>Deep-cultivation of Planctomycetes and their phenomic and genomic characterization uncovers novel biology.</title>
        <authorList>
            <person name="Wiegand S."/>
            <person name="Jogler M."/>
            <person name="Boedeker C."/>
            <person name="Pinto D."/>
            <person name="Vollmers J."/>
            <person name="Rivas-Marin E."/>
            <person name="Kohn T."/>
            <person name="Peeters S.H."/>
            <person name="Heuer A."/>
            <person name="Rast P."/>
            <person name="Oberbeckmann S."/>
            <person name="Bunk B."/>
            <person name="Jeske O."/>
            <person name="Meyerdierks A."/>
            <person name="Storesund J.E."/>
            <person name="Kallscheuer N."/>
            <person name="Luecker S."/>
            <person name="Lage O.M."/>
            <person name="Pohl T."/>
            <person name="Merkel B.J."/>
            <person name="Hornburger P."/>
            <person name="Mueller R.-W."/>
            <person name="Bruemmer F."/>
            <person name="Labrenz M."/>
            <person name="Spormann A.M."/>
            <person name="Op Den Camp H."/>
            <person name="Overmann J."/>
            <person name="Amann R."/>
            <person name="Jetten M.S.M."/>
            <person name="Mascher T."/>
            <person name="Medema M.H."/>
            <person name="Devos D.P."/>
            <person name="Kaster A.-K."/>
            <person name="Ovreas L."/>
            <person name="Rohde M."/>
            <person name="Galperin M.Y."/>
            <person name="Jogler C."/>
        </authorList>
    </citation>
    <scope>NUCLEOTIDE SEQUENCE [LARGE SCALE GENOMIC DNA]</scope>
    <source>
        <strain evidence="1 2">CA85</strain>
    </source>
</reference>
<comment type="caution">
    <text evidence="1">The sequence shown here is derived from an EMBL/GenBank/DDBJ whole genome shotgun (WGS) entry which is preliminary data.</text>
</comment>
<evidence type="ECO:0000313" key="1">
    <source>
        <dbReference type="EMBL" id="TWT66517.1"/>
    </source>
</evidence>
<evidence type="ECO:0000313" key="2">
    <source>
        <dbReference type="Proteomes" id="UP000318053"/>
    </source>
</evidence>
<dbReference type="AlphaFoldDB" id="A0A5C5XTD7"/>
<protein>
    <submittedName>
        <fullName evidence="1">Uncharacterized protein</fullName>
    </submittedName>
</protein>
<name>A0A5C5XTD7_9BACT</name>
<accession>A0A5C5XTD7</accession>
<dbReference type="RefSeq" id="WP_146391608.1">
    <property type="nucleotide sequence ID" value="NZ_SJPK01000005.1"/>
</dbReference>
<organism evidence="1 2">
    <name type="scientific">Allorhodopirellula solitaria</name>
    <dbReference type="NCBI Taxonomy" id="2527987"/>
    <lineage>
        <taxon>Bacteria</taxon>
        <taxon>Pseudomonadati</taxon>
        <taxon>Planctomycetota</taxon>
        <taxon>Planctomycetia</taxon>
        <taxon>Pirellulales</taxon>
        <taxon>Pirellulaceae</taxon>
        <taxon>Allorhodopirellula</taxon>
    </lineage>
</organism>
<dbReference type="EMBL" id="SJPK01000005">
    <property type="protein sequence ID" value="TWT66517.1"/>
    <property type="molecule type" value="Genomic_DNA"/>
</dbReference>